<reference evidence="1" key="1">
    <citation type="journal article" date="2014" name="Front. Microbiol.">
        <title>High frequency of phylogenetically diverse reductive dehalogenase-homologous genes in deep subseafloor sedimentary metagenomes.</title>
        <authorList>
            <person name="Kawai M."/>
            <person name="Futagami T."/>
            <person name="Toyoda A."/>
            <person name="Takaki Y."/>
            <person name="Nishi S."/>
            <person name="Hori S."/>
            <person name="Arai W."/>
            <person name="Tsubouchi T."/>
            <person name="Morono Y."/>
            <person name="Uchiyama I."/>
            <person name="Ito T."/>
            <person name="Fujiyama A."/>
            <person name="Inagaki F."/>
            <person name="Takami H."/>
        </authorList>
    </citation>
    <scope>NUCLEOTIDE SEQUENCE</scope>
    <source>
        <strain evidence="1">Expedition CK06-06</strain>
    </source>
</reference>
<accession>X1JYA2</accession>
<dbReference type="EMBL" id="BARU01037267">
    <property type="protein sequence ID" value="GAH86370.1"/>
    <property type="molecule type" value="Genomic_DNA"/>
</dbReference>
<protein>
    <submittedName>
        <fullName evidence="1">Uncharacterized protein</fullName>
    </submittedName>
</protein>
<feature type="non-terminal residue" evidence="1">
    <location>
        <position position="63"/>
    </location>
</feature>
<name>X1JYA2_9ZZZZ</name>
<comment type="caution">
    <text evidence="1">The sequence shown here is derived from an EMBL/GenBank/DDBJ whole genome shotgun (WGS) entry which is preliminary data.</text>
</comment>
<sequence length="63" mass="7117">MELHVIPRAKYAEWLAKRYLEQTGVGASAASALLPKAKLIPKRGIEYFDSRVYQPGDQLKDID</sequence>
<gene>
    <name evidence="1" type="ORF">S03H2_58105</name>
</gene>
<dbReference type="AlphaFoldDB" id="X1JYA2"/>
<proteinExistence type="predicted"/>
<organism evidence="1">
    <name type="scientific">marine sediment metagenome</name>
    <dbReference type="NCBI Taxonomy" id="412755"/>
    <lineage>
        <taxon>unclassified sequences</taxon>
        <taxon>metagenomes</taxon>
        <taxon>ecological metagenomes</taxon>
    </lineage>
</organism>
<evidence type="ECO:0000313" key="1">
    <source>
        <dbReference type="EMBL" id="GAH86370.1"/>
    </source>
</evidence>